<feature type="non-terminal residue" evidence="1">
    <location>
        <position position="53"/>
    </location>
</feature>
<keyword evidence="2" id="KW-1185">Reference proteome</keyword>
<name>A0A1I5I0B6_PSUAM</name>
<dbReference type="EMBL" id="FOUY01000082">
    <property type="protein sequence ID" value="SFO53995.1"/>
    <property type="molecule type" value="Genomic_DNA"/>
</dbReference>
<evidence type="ECO:0000313" key="2">
    <source>
        <dbReference type="Proteomes" id="UP000199614"/>
    </source>
</evidence>
<organism evidence="1 2">
    <name type="scientific">Pseudonocardia ammonioxydans</name>
    <dbReference type="NCBI Taxonomy" id="260086"/>
    <lineage>
        <taxon>Bacteria</taxon>
        <taxon>Bacillati</taxon>
        <taxon>Actinomycetota</taxon>
        <taxon>Actinomycetes</taxon>
        <taxon>Pseudonocardiales</taxon>
        <taxon>Pseudonocardiaceae</taxon>
        <taxon>Pseudonocardia</taxon>
    </lineage>
</organism>
<protein>
    <recommendedName>
        <fullName evidence="3">Homeodomain-like domain-containing protein</fullName>
    </recommendedName>
</protein>
<gene>
    <name evidence="1" type="ORF">SAMN05216207_10821</name>
</gene>
<dbReference type="Proteomes" id="UP000199614">
    <property type="component" value="Unassembled WGS sequence"/>
</dbReference>
<proteinExistence type="predicted"/>
<accession>A0A1I5I0B6</accession>
<sequence>MIDIVEILTHWYAGRSQHELAASLGVDRKTLRKYTAPAIAAGWEPGGPPMTEA</sequence>
<dbReference type="AlphaFoldDB" id="A0A1I5I0B6"/>
<evidence type="ECO:0000313" key="1">
    <source>
        <dbReference type="EMBL" id="SFO53995.1"/>
    </source>
</evidence>
<dbReference type="STRING" id="260086.SAMN05216207_10821"/>
<reference evidence="1 2" key="1">
    <citation type="submission" date="2016-10" db="EMBL/GenBank/DDBJ databases">
        <authorList>
            <person name="de Groot N.N."/>
        </authorList>
    </citation>
    <scope>NUCLEOTIDE SEQUENCE [LARGE SCALE GENOMIC DNA]</scope>
    <source>
        <strain evidence="1 2">CGMCC 4.1877</strain>
    </source>
</reference>
<dbReference type="OrthoDB" id="3542865at2"/>
<evidence type="ECO:0008006" key="3">
    <source>
        <dbReference type="Google" id="ProtNLM"/>
    </source>
</evidence>